<name>A0A3P1SLW9_9GAMM</name>
<dbReference type="Proteomes" id="UP000267535">
    <property type="component" value="Unassembled WGS sequence"/>
</dbReference>
<proteinExistence type="predicted"/>
<comment type="caution">
    <text evidence="1">The sequence shown here is derived from an EMBL/GenBank/DDBJ whole genome shotgun (WGS) entry which is preliminary data.</text>
</comment>
<dbReference type="SUPFAM" id="SSF47240">
    <property type="entry name" value="Ferritin-like"/>
    <property type="match status" value="1"/>
</dbReference>
<organism evidence="1 2">
    <name type="scientific">Amphritea balenae</name>
    <dbReference type="NCBI Taxonomy" id="452629"/>
    <lineage>
        <taxon>Bacteria</taxon>
        <taxon>Pseudomonadati</taxon>
        <taxon>Pseudomonadota</taxon>
        <taxon>Gammaproteobacteria</taxon>
        <taxon>Oceanospirillales</taxon>
        <taxon>Oceanospirillaceae</taxon>
        <taxon>Amphritea</taxon>
    </lineage>
</organism>
<reference evidence="1 2" key="1">
    <citation type="submission" date="2018-11" db="EMBL/GenBank/DDBJ databases">
        <title>The draft genome sequence of Amphritea balenae JAMM 1525T.</title>
        <authorList>
            <person name="Fang Z."/>
            <person name="Zhang Y."/>
            <person name="Han X."/>
        </authorList>
    </citation>
    <scope>NUCLEOTIDE SEQUENCE [LARGE SCALE GENOMIC DNA]</scope>
    <source>
        <strain evidence="1 2">JAMM 1525</strain>
    </source>
</reference>
<dbReference type="AlphaFoldDB" id="A0A3P1SLW9"/>
<evidence type="ECO:0000313" key="1">
    <source>
        <dbReference type="EMBL" id="RRC98010.1"/>
    </source>
</evidence>
<dbReference type="Gene3D" id="1.20.1260.10">
    <property type="match status" value="1"/>
</dbReference>
<keyword evidence="2" id="KW-1185">Reference proteome</keyword>
<protein>
    <recommendedName>
        <fullName evidence="3">Ferritin-like domain-containing protein</fullName>
    </recommendedName>
</protein>
<accession>A0A3P1SLW9</accession>
<evidence type="ECO:0008006" key="3">
    <source>
        <dbReference type="Google" id="ProtNLM"/>
    </source>
</evidence>
<dbReference type="OrthoDB" id="5765875at2"/>
<dbReference type="InterPro" id="IPR009078">
    <property type="entry name" value="Ferritin-like_SF"/>
</dbReference>
<gene>
    <name evidence="1" type="ORF">EHS89_15655</name>
</gene>
<dbReference type="RefSeq" id="WP_124927105.1">
    <property type="nucleotide sequence ID" value="NZ_BMOH01000003.1"/>
</dbReference>
<evidence type="ECO:0000313" key="2">
    <source>
        <dbReference type="Proteomes" id="UP000267535"/>
    </source>
</evidence>
<dbReference type="InterPro" id="IPR012347">
    <property type="entry name" value="Ferritin-like"/>
</dbReference>
<sequence length="168" mass="18774">MNSTATAPHSHTALISGSISLKAEMAECYAELAEQLENCNNSEAATTFHLLAQHQQQHVQELEILAADLDLSQLSPLTFNVDQESPADDINANSHYLMTPYHAVELALNVEQSTLKALLSRIDMEKDLHSPHQQEHAQHIQTLRQLLSTLPQPDNHWDEDLDPPNLDD</sequence>
<dbReference type="EMBL" id="RQXV01000009">
    <property type="protein sequence ID" value="RRC98010.1"/>
    <property type="molecule type" value="Genomic_DNA"/>
</dbReference>